<dbReference type="InterPro" id="IPR000847">
    <property type="entry name" value="LysR_HTH_N"/>
</dbReference>
<dbReference type="NCBIfam" id="NF008352">
    <property type="entry name" value="PRK11139.1"/>
    <property type="match status" value="1"/>
</dbReference>
<keyword evidence="3 6" id="KW-0238">DNA-binding</keyword>
<dbReference type="PROSITE" id="PS50931">
    <property type="entry name" value="HTH_LYSR"/>
    <property type="match status" value="1"/>
</dbReference>
<dbReference type="Gene3D" id="3.40.190.10">
    <property type="entry name" value="Periplasmic binding protein-like II"/>
    <property type="match status" value="2"/>
</dbReference>
<dbReference type="AlphaFoldDB" id="A0A1M6BQG3"/>
<dbReference type="InterPro" id="IPR058163">
    <property type="entry name" value="LysR-type_TF_proteobact-type"/>
</dbReference>
<evidence type="ECO:0000259" key="5">
    <source>
        <dbReference type="PROSITE" id="PS50931"/>
    </source>
</evidence>
<dbReference type="FunFam" id="1.10.10.10:FF:000038">
    <property type="entry name" value="Glycine cleavage system transcriptional activator"/>
    <property type="match status" value="1"/>
</dbReference>
<dbReference type="STRING" id="1447782.SAMN05444417_0802"/>
<dbReference type="PRINTS" id="PR00039">
    <property type="entry name" value="HTHLYSR"/>
</dbReference>
<dbReference type="EMBL" id="FQYO01000002">
    <property type="protein sequence ID" value="SHI51060.1"/>
    <property type="molecule type" value="Genomic_DNA"/>
</dbReference>
<dbReference type="Pfam" id="PF03466">
    <property type="entry name" value="LysR_substrate"/>
    <property type="match status" value="1"/>
</dbReference>
<keyword evidence="2" id="KW-0805">Transcription regulation</keyword>
<dbReference type="InterPro" id="IPR005119">
    <property type="entry name" value="LysR_subst-bd"/>
</dbReference>
<accession>A0A1M6BQG3</accession>
<dbReference type="PANTHER" id="PTHR30537">
    <property type="entry name" value="HTH-TYPE TRANSCRIPTIONAL REGULATOR"/>
    <property type="match status" value="1"/>
</dbReference>
<evidence type="ECO:0000256" key="1">
    <source>
        <dbReference type="ARBA" id="ARBA00009437"/>
    </source>
</evidence>
<dbReference type="Pfam" id="PF00126">
    <property type="entry name" value="HTH_1"/>
    <property type="match status" value="1"/>
</dbReference>
<keyword evidence="7" id="KW-1185">Reference proteome</keyword>
<evidence type="ECO:0000256" key="4">
    <source>
        <dbReference type="ARBA" id="ARBA00023163"/>
    </source>
</evidence>
<keyword evidence="4" id="KW-0804">Transcription</keyword>
<dbReference type="SUPFAM" id="SSF46785">
    <property type="entry name" value="Winged helix' DNA-binding domain"/>
    <property type="match status" value="1"/>
</dbReference>
<dbReference type="Proteomes" id="UP000184292">
    <property type="component" value="Unassembled WGS sequence"/>
</dbReference>
<name>A0A1M6BQG3_9RHOB</name>
<dbReference type="SUPFAM" id="SSF53850">
    <property type="entry name" value="Periplasmic binding protein-like II"/>
    <property type="match status" value="1"/>
</dbReference>
<organism evidence="6 7">
    <name type="scientific">Wenxinia saemankumensis</name>
    <dbReference type="NCBI Taxonomy" id="1447782"/>
    <lineage>
        <taxon>Bacteria</taxon>
        <taxon>Pseudomonadati</taxon>
        <taxon>Pseudomonadota</taxon>
        <taxon>Alphaproteobacteria</taxon>
        <taxon>Rhodobacterales</taxon>
        <taxon>Roseobacteraceae</taxon>
        <taxon>Wenxinia</taxon>
    </lineage>
</organism>
<dbReference type="GO" id="GO:0006351">
    <property type="term" value="P:DNA-templated transcription"/>
    <property type="evidence" value="ECO:0007669"/>
    <property type="project" value="TreeGrafter"/>
</dbReference>
<evidence type="ECO:0000256" key="3">
    <source>
        <dbReference type="ARBA" id="ARBA00023125"/>
    </source>
</evidence>
<dbReference type="GO" id="GO:0043565">
    <property type="term" value="F:sequence-specific DNA binding"/>
    <property type="evidence" value="ECO:0007669"/>
    <property type="project" value="TreeGrafter"/>
</dbReference>
<dbReference type="Gene3D" id="1.10.10.10">
    <property type="entry name" value="Winged helix-like DNA-binding domain superfamily/Winged helix DNA-binding domain"/>
    <property type="match status" value="1"/>
</dbReference>
<evidence type="ECO:0000313" key="7">
    <source>
        <dbReference type="Proteomes" id="UP000184292"/>
    </source>
</evidence>
<dbReference type="PANTHER" id="PTHR30537:SF74">
    <property type="entry name" value="HTH-TYPE TRANSCRIPTIONAL REGULATOR TRPI"/>
    <property type="match status" value="1"/>
</dbReference>
<comment type="similarity">
    <text evidence="1">Belongs to the LysR transcriptional regulatory family.</text>
</comment>
<gene>
    <name evidence="6" type="ORF">SAMN05444417_0802</name>
</gene>
<protein>
    <submittedName>
        <fullName evidence="6">DNA-binding transcriptional regulator, LysR family</fullName>
    </submittedName>
</protein>
<evidence type="ECO:0000313" key="6">
    <source>
        <dbReference type="EMBL" id="SHI51060.1"/>
    </source>
</evidence>
<feature type="domain" description="HTH lysR-type" evidence="5">
    <location>
        <begin position="7"/>
        <end position="64"/>
    </location>
</feature>
<evidence type="ECO:0000256" key="2">
    <source>
        <dbReference type="ARBA" id="ARBA00023015"/>
    </source>
</evidence>
<sequence>MAGRTMPSLNALRTFEAAARHGSFTRAGEELNVTQSAASRMVRSLEEYLEVELFTRRSRIIELTDEGRYYAGVVGDAMGRIESGTTELMSTRAGAGTLTVGILPTFGTKWMIPRLGSFIDRHPHIRLSVVSADGAPDGGDSRLDTAIRFGYGEWPGHVGQPIMSEELVVVCSPRIMDGPYPLVDLDMLAKHSLIIHSTRPRAWDHWFRSTGADPSAMRWGLQLEHFFMVLQAAVSGLGVALLPSFLVESDIAAGNLVAPFPNRVNGPGGYYLVTPENKTDLPRIRAFSDWITKEAKDW</sequence>
<dbReference type="FunFam" id="3.40.190.10:FF:000017">
    <property type="entry name" value="Glycine cleavage system transcriptional activator"/>
    <property type="match status" value="1"/>
</dbReference>
<dbReference type="InterPro" id="IPR036390">
    <property type="entry name" value="WH_DNA-bd_sf"/>
</dbReference>
<reference evidence="6 7" key="1">
    <citation type="submission" date="2016-11" db="EMBL/GenBank/DDBJ databases">
        <authorList>
            <person name="Jaros S."/>
            <person name="Januszkiewicz K."/>
            <person name="Wedrychowicz H."/>
        </authorList>
    </citation>
    <scope>NUCLEOTIDE SEQUENCE [LARGE SCALE GENOMIC DNA]</scope>
    <source>
        <strain evidence="6 7">DSM 100565</strain>
    </source>
</reference>
<dbReference type="RefSeq" id="WP_170865607.1">
    <property type="nucleotide sequence ID" value="NZ_FQYO01000002.1"/>
</dbReference>
<dbReference type="GO" id="GO:0003700">
    <property type="term" value="F:DNA-binding transcription factor activity"/>
    <property type="evidence" value="ECO:0007669"/>
    <property type="project" value="InterPro"/>
</dbReference>
<dbReference type="InterPro" id="IPR036388">
    <property type="entry name" value="WH-like_DNA-bd_sf"/>
</dbReference>
<proteinExistence type="inferred from homology"/>